<accession>A0A1I5Z4U1</accession>
<gene>
    <name evidence="2" type="ORF">SAMN02745910_01839</name>
</gene>
<dbReference type="InterPro" id="IPR050900">
    <property type="entry name" value="Transposase_IS3/IS150/IS904"/>
</dbReference>
<dbReference type="PANTHER" id="PTHR46889">
    <property type="entry name" value="TRANSPOSASE INSF FOR INSERTION SEQUENCE IS3B-RELATED"/>
    <property type="match status" value="1"/>
</dbReference>
<dbReference type="InterPro" id="IPR001584">
    <property type="entry name" value="Integrase_cat-core"/>
</dbReference>
<reference evidence="2 3" key="1">
    <citation type="submission" date="2016-10" db="EMBL/GenBank/DDBJ databases">
        <authorList>
            <person name="Varghese N."/>
            <person name="Submissions S."/>
        </authorList>
    </citation>
    <scope>NUCLEOTIDE SEQUENCE [LARGE SCALE GENOMIC DNA]</scope>
    <source>
        <strain evidence="2 3">DSM 13796</strain>
    </source>
</reference>
<dbReference type="InterPro" id="IPR036397">
    <property type="entry name" value="RNaseH_sf"/>
</dbReference>
<dbReference type="EMBL" id="FOXX01000003">
    <property type="protein sequence ID" value="SFQ51493.1"/>
    <property type="molecule type" value="Genomic_DNA"/>
</dbReference>
<dbReference type="PANTHER" id="PTHR46889:SF4">
    <property type="entry name" value="TRANSPOSASE INSO FOR INSERTION SEQUENCE ELEMENT IS911B-RELATED"/>
    <property type="match status" value="1"/>
</dbReference>
<dbReference type="InterPro" id="IPR012337">
    <property type="entry name" value="RNaseH-like_sf"/>
</dbReference>
<feature type="domain" description="Integrase catalytic" evidence="1">
    <location>
        <begin position="30"/>
        <end position="84"/>
    </location>
</feature>
<evidence type="ECO:0000259" key="1">
    <source>
        <dbReference type="Pfam" id="PF13333"/>
    </source>
</evidence>
<evidence type="ECO:0000313" key="3">
    <source>
        <dbReference type="Proteomes" id="UP000182762"/>
    </source>
</evidence>
<evidence type="ECO:0000313" key="2">
    <source>
        <dbReference type="EMBL" id="SFQ51493.1"/>
    </source>
</evidence>
<dbReference type="SUPFAM" id="SSF53098">
    <property type="entry name" value="Ribonuclease H-like"/>
    <property type="match status" value="1"/>
</dbReference>
<keyword evidence="3" id="KW-1185">Reference proteome</keyword>
<dbReference type="Proteomes" id="UP000182762">
    <property type="component" value="Unassembled WGS sequence"/>
</dbReference>
<sequence>MTRPQHILKEHNIIQSMSRKRNCLDHEGIENFFDLLKSELFYLQEFNRIEHLKKELESYIFYYIHKRIKTKLKELTPVECRIQSSLAA</sequence>
<dbReference type="Pfam" id="PF13333">
    <property type="entry name" value="rve_2"/>
    <property type="match status" value="1"/>
</dbReference>
<proteinExistence type="predicted"/>
<comment type="caution">
    <text evidence="2">The sequence shown here is derived from an EMBL/GenBank/DDBJ whole genome shotgun (WGS) entry which is preliminary data.</text>
</comment>
<name>A0A1I5Z4U1_9BACI</name>
<protein>
    <submittedName>
        <fullName evidence="2">Integrase core domain-containing protein</fullName>
    </submittedName>
</protein>
<dbReference type="Gene3D" id="3.30.420.10">
    <property type="entry name" value="Ribonuclease H-like superfamily/Ribonuclease H"/>
    <property type="match status" value="1"/>
</dbReference>
<organism evidence="2 3">
    <name type="scientific">Priestia endophytica DSM 13796</name>
    <dbReference type="NCBI Taxonomy" id="1121089"/>
    <lineage>
        <taxon>Bacteria</taxon>
        <taxon>Bacillati</taxon>
        <taxon>Bacillota</taxon>
        <taxon>Bacilli</taxon>
        <taxon>Bacillales</taxon>
        <taxon>Bacillaceae</taxon>
        <taxon>Priestia</taxon>
    </lineage>
</organism>